<reference evidence="2 3" key="1">
    <citation type="journal article" date="2018" name="Nat. Ecol. Evol.">
        <title>Pezizomycetes genomes reveal the molecular basis of ectomycorrhizal truffle lifestyle.</title>
        <authorList>
            <person name="Murat C."/>
            <person name="Payen T."/>
            <person name="Noel B."/>
            <person name="Kuo A."/>
            <person name="Morin E."/>
            <person name="Chen J."/>
            <person name="Kohler A."/>
            <person name="Krizsan K."/>
            <person name="Balestrini R."/>
            <person name="Da Silva C."/>
            <person name="Montanini B."/>
            <person name="Hainaut M."/>
            <person name="Levati E."/>
            <person name="Barry K.W."/>
            <person name="Belfiori B."/>
            <person name="Cichocki N."/>
            <person name="Clum A."/>
            <person name="Dockter R.B."/>
            <person name="Fauchery L."/>
            <person name="Guy J."/>
            <person name="Iotti M."/>
            <person name="Le Tacon F."/>
            <person name="Lindquist E.A."/>
            <person name="Lipzen A."/>
            <person name="Malagnac F."/>
            <person name="Mello A."/>
            <person name="Molinier V."/>
            <person name="Miyauchi S."/>
            <person name="Poulain J."/>
            <person name="Riccioni C."/>
            <person name="Rubini A."/>
            <person name="Sitrit Y."/>
            <person name="Splivallo R."/>
            <person name="Traeger S."/>
            <person name="Wang M."/>
            <person name="Zifcakova L."/>
            <person name="Wipf D."/>
            <person name="Zambonelli A."/>
            <person name="Paolocci F."/>
            <person name="Nowrousian M."/>
            <person name="Ottonello S."/>
            <person name="Baldrian P."/>
            <person name="Spatafora J.W."/>
            <person name="Henrissat B."/>
            <person name="Nagy L.G."/>
            <person name="Aury J.M."/>
            <person name="Wincker P."/>
            <person name="Grigoriev I.V."/>
            <person name="Bonfante P."/>
            <person name="Martin F.M."/>
        </authorList>
    </citation>
    <scope>NUCLEOTIDE SEQUENCE [LARGE SCALE GENOMIC DNA]</scope>
    <source>
        <strain evidence="2 3">RN42</strain>
    </source>
</reference>
<keyword evidence="3" id="KW-1185">Reference proteome</keyword>
<feature type="region of interest" description="Disordered" evidence="1">
    <location>
        <begin position="309"/>
        <end position="341"/>
    </location>
</feature>
<dbReference type="EMBL" id="ML119926">
    <property type="protein sequence ID" value="RPA71474.1"/>
    <property type="molecule type" value="Genomic_DNA"/>
</dbReference>
<evidence type="ECO:0000313" key="2">
    <source>
        <dbReference type="EMBL" id="RPA71474.1"/>
    </source>
</evidence>
<organism evidence="2 3">
    <name type="scientific">Ascobolus immersus RN42</name>
    <dbReference type="NCBI Taxonomy" id="1160509"/>
    <lineage>
        <taxon>Eukaryota</taxon>
        <taxon>Fungi</taxon>
        <taxon>Dikarya</taxon>
        <taxon>Ascomycota</taxon>
        <taxon>Pezizomycotina</taxon>
        <taxon>Pezizomycetes</taxon>
        <taxon>Pezizales</taxon>
        <taxon>Ascobolaceae</taxon>
        <taxon>Ascobolus</taxon>
    </lineage>
</organism>
<protein>
    <submittedName>
        <fullName evidence="2">Uncharacterized protein</fullName>
    </submittedName>
</protein>
<feature type="region of interest" description="Disordered" evidence="1">
    <location>
        <begin position="396"/>
        <end position="447"/>
    </location>
</feature>
<evidence type="ECO:0000256" key="1">
    <source>
        <dbReference type="SAM" id="MobiDB-lite"/>
    </source>
</evidence>
<dbReference type="AlphaFoldDB" id="A0A3N4HP88"/>
<feature type="region of interest" description="Disordered" evidence="1">
    <location>
        <begin position="1"/>
        <end position="58"/>
    </location>
</feature>
<proteinExistence type="predicted"/>
<evidence type="ECO:0000313" key="3">
    <source>
        <dbReference type="Proteomes" id="UP000275078"/>
    </source>
</evidence>
<feature type="compositionally biased region" description="Pro residues" evidence="1">
    <location>
        <begin position="29"/>
        <end position="40"/>
    </location>
</feature>
<dbReference type="Proteomes" id="UP000275078">
    <property type="component" value="Unassembled WGS sequence"/>
</dbReference>
<gene>
    <name evidence="2" type="ORF">BJ508DRAFT_382022</name>
</gene>
<name>A0A3N4HP88_ASCIM</name>
<feature type="compositionally biased region" description="Basic and acidic residues" evidence="1">
    <location>
        <begin position="433"/>
        <end position="444"/>
    </location>
</feature>
<feature type="compositionally biased region" description="Basic and acidic residues" evidence="1">
    <location>
        <begin position="396"/>
        <end position="417"/>
    </location>
</feature>
<accession>A0A3N4HP88</accession>
<sequence>MAHHGSKHVAGATKEEAPTLKSTIWPWEPINPPAKPPKLPPTGSANLARPKPRKPVQAPEGFFAISPTEQLQPTYKGPDFDVKDGIPHYKPDQFPISSGKTILNGKPFAASHFCAAMIQRTGGNKEWMKYFRYRCTEEERKLTSERRKAREPIQDLEWITIVARAFIPETDVAAREKALVANIPKIQDGSGRYVDAAQWEDLDECKAFMKMRPNDRRTKYTRHLDPDAPYAFFLLDRYEPTPPGYDGPAFEVVFPGFPVYAAGHPEAETAFAFYNAIMSQDALDNEELARNPQLRQVLAATMASFLAEQKREKEERERAERERMERARAEKQRAEDQKVEEQRVRELRNKNQSLPQACGALVTSLIDAQNIVTASDRRKEIYELVLQTIKKLEDKVEEEKRERVQGEPSRKRARQDVEVLEYEATPSVLDLDPPNRHSMSRELGEPNLSDLQMLVPVGNNLEVLEGEKENVID</sequence>